<dbReference type="RefSeq" id="WP_183121070.1">
    <property type="nucleotide sequence ID" value="NZ_JABEQF010000031.1"/>
</dbReference>
<dbReference type="EMBL" id="JABEQF010000031">
    <property type="protein sequence ID" value="MBB2191961.1"/>
    <property type="molecule type" value="Genomic_DNA"/>
</dbReference>
<dbReference type="Proteomes" id="UP000555756">
    <property type="component" value="Unassembled WGS sequence"/>
</dbReference>
<sequence>MIQPNHSNDIVIERMIFHVVGPDDSNLVLLEEIEPGAHLDFFVDRIRTASKGIMLDFVAASPVLASLLKIEEDAACFVSETKNLATLFNTMHSGAASVGVFLMFVLNVAGERLYAIIKYDHEEVLSYTIEEEDDIRRALIAALTSTFVRSPEALQKAAIIRLTEAGGELSVRDRVAPSKITRYFLGFLGARRRFQADQLTSTLSDIAKKTARKHADTLGTAVMSQLNRRVYDAVQMQPGFDPSNREPFLAAVFGPLPEDSPVRTTFDKELRNARIENEVFDFDRNAVPRPRRKHMVTDEGIEVIYDRQFEDRVRREALAGGGERIVIETGGIRVEDDYTEARSRLR</sequence>
<dbReference type="GO" id="GO:0009295">
    <property type="term" value="C:nucleoid"/>
    <property type="evidence" value="ECO:0007669"/>
    <property type="project" value="InterPro"/>
</dbReference>
<proteinExistence type="predicted"/>
<name>A0A7W4JW18_9PROT</name>
<protein>
    <recommendedName>
        <fullName evidence="3">Nucleoid associated protein NdpA</fullName>
    </recommendedName>
</protein>
<evidence type="ECO:0000313" key="1">
    <source>
        <dbReference type="EMBL" id="MBB2191961.1"/>
    </source>
</evidence>
<comment type="caution">
    <text evidence="1">The sequence shown here is derived from an EMBL/GenBank/DDBJ whole genome shotgun (WGS) entry which is preliminary data.</text>
</comment>
<dbReference type="AlphaFoldDB" id="A0A7W4JW18"/>
<organism evidence="1 2">
    <name type="scientific">Gluconacetobacter azotocaptans</name>
    <dbReference type="NCBI Taxonomy" id="142834"/>
    <lineage>
        <taxon>Bacteria</taxon>
        <taxon>Pseudomonadati</taxon>
        <taxon>Pseudomonadota</taxon>
        <taxon>Alphaproteobacteria</taxon>
        <taxon>Acetobacterales</taxon>
        <taxon>Acetobacteraceae</taxon>
        <taxon>Gluconacetobacter</taxon>
    </lineage>
</organism>
<dbReference type="Pfam" id="PF04245">
    <property type="entry name" value="NA37"/>
    <property type="match status" value="1"/>
</dbReference>
<evidence type="ECO:0000313" key="2">
    <source>
        <dbReference type="Proteomes" id="UP000555756"/>
    </source>
</evidence>
<dbReference type="InterPro" id="IPR007358">
    <property type="entry name" value="Nucleoid_associated_NdpA"/>
</dbReference>
<gene>
    <name evidence="1" type="ORF">HLH34_18680</name>
</gene>
<evidence type="ECO:0008006" key="3">
    <source>
        <dbReference type="Google" id="ProtNLM"/>
    </source>
</evidence>
<reference evidence="1 2" key="1">
    <citation type="submission" date="2020-04" db="EMBL/GenBank/DDBJ databases">
        <title>Description of novel Gluconacetobacter.</title>
        <authorList>
            <person name="Sombolestani A."/>
        </authorList>
    </citation>
    <scope>NUCLEOTIDE SEQUENCE [LARGE SCALE GENOMIC DNA]</scope>
    <source>
        <strain evidence="1 2">LMG 21311</strain>
    </source>
</reference>
<accession>A0A7W4JW18</accession>
<keyword evidence="2" id="KW-1185">Reference proteome</keyword>